<dbReference type="SUPFAM" id="SSF52540">
    <property type="entry name" value="P-loop containing nucleoside triphosphate hydrolases"/>
    <property type="match status" value="1"/>
</dbReference>
<proteinExistence type="predicted"/>
<dbReference type="Proteomes" id="UP000228503">
    <property type="component" value="Unassembled WGS sequence"/>
</dbReference>
<dbReference type="InterPro" id="IPR027417">
    <property type="entry name" value="P-loop_NTPase"/>
</dbReference>
<name>A0A2M7TWE1_9BACT</name>
<evidence type="ECO:0000313" key="2">
    <source>
        <dbReference type="Proteomes" id="UP000228503"/>
    </source>
</evidence>
<reference evidence="2" key="1">
    <citation type="submission" date="2017-09" db="EMBL/GenBank/DDBJ databases">
        <title>Depth-based differentiation of microbial function through sediment-hosted aquifers and enrichment of novel symbionts in the deep terrestrial subsurface.</title>
        <authorList>
            <person name="Probst A.J."/>
            <person name="Ladd B."/>
            <person name="Jarett J.K."/>
            <person name="Geller-Mcgrath D.E."/>
            <person name="Sieber C.M.K."/>
            <person name="Emerson J.B."/>
            <person name="Anantharaman K."/>
            <person name="Thomas B.C."/>
            <person name="Malmstrom R."/>
            <person name="Stieglmeier M."/>
            <person name="Klingl A."/>
            <person name="Woyke T."/>
            <person name="Ryan C.M."/>
            <person name="Banfield J.F."/>
        </authorList>
    </citation>
    <scope>NUCLEOTIDE SEQUENCE [LARGE SCALE GENOMIC DNA]</scope>
</reference>
<gene>
    <name evidence="1" type="ORF">COY16_05685</name>
</gene>
<accession>A0A2M7TWE1</accession>
<comment type="caution">
    <text evidence="1">The sequence shown here is derived from an EMBL/GenBank/DDBJ whole genome shotgun (WGS) entry which is preliminary data.</text>
</comment>
<evidence type="ECO:0000313" key="1">
    <source>
        <dbReference type="EMBL" id="PIZ61922.1"/>
    </source>
</evidence>
<dbReference type="Gene3D" id="3.40.50.300">
    <property type="entry name" value="P-loop containing nucleotide triphosphate hydrolases"/>
    <property type="match status" value="1"/>
</dbReference>
<sequence length="217" mass="24417">MSDSGFDKTPIRKEADLRFGNELKEAVEHINQGIIITGPSHSGKTVLATAITALGLASRDMITEKATNLLPDLALGGYSTESAQFQKDTQEDINRILEEYLDRYQNLPPILMVDEVTPPYIAFLNQFVDRINQFYSHNNMQHPRFVWVLQGNEPIQMLEGDFEAFHSAYQIDLHKKTADSTSNNVGYRVAAAQTNILKNSLGEGIFNDFVNLLQQQI</sequence>
<dbReference type="AlphaFoldDB" id="A0A2M7TWE1"/>
<organism evidence="1 2">
    <name type="scientific">Candidatus Roizmanbacteria bacterium CG_4_10_14_0_2_um_filter_39_13</name>
    <dbReference type="NCBI Taxonomy" id="1974825"/>
    <lineage>
        <taxon>Bacteria</taxon>
        <taxon>Candidatus Roizmaniibacteriota</taxon>
    </lineage>
</organism>
<protein>
    <submittedName>
        <fullName evidence="1">Uncharacterized protein</fullName>
    </submittedName>
</protein>
<dbReference type="EMBL" id="PFOB01000071">
    <property type="protein sequence ID" value="PIZ61922.1"/>
    <property type="molecule type" value="Genomic_DNA"/>
</dbReference>